<dbReference type="Pfam" id="PF00665">
    <property type="entry name" value="rve"/>
    <property type="match status" value="1"/>
</dbReference>
<evidence type="ECO:0000313" key="2">
    <source>
        <dbReference type="EMBL" id="RRD60908.1"/>
    </source>
</evidence>
<dbReference type="InterPro" id="IPR036397">
    <property type="entry name" value="RNaseH_sf"/>
</dbReference>
<dbReference type="InterPro" id="IPR012337">
    <property type="entry name" value="RNaseH-like_sf"/>
</dbReference>
<protein>
    <submittedName>
        <fullName evidence="2">IS30 family transposase</fullName>
    </submittedName>
</protein>
<dbReference type="PROSITE" id="PS50994">
    <property type="entry name" value="INTEGRASE"/>
    <property type="match status" value="1"/>
</dbReference>
<dbReference type="GO" id="GO:0004803">
    <property type="term" value="F:transposase activity"/>
    <property type="evidence" value="ECO:0007669"/>
    <property type="project" value="TreeGrafter"/>
</dbReference>
<proteinExistence type="predicted"/>
<dbReference type="PANTHER" id="PTHR10948:SF23">
    <property type="entry name" value="TRANSPOSASE INSI FOR INSERTION SEQUENCE ELEMENT IS30A-RELATED"/>
    <property type="match status" value="1"/>
</dbReference>
<name>A0A3P1XSN1_TANFO</name>
<dbReference type="PANTHER" id="PTHR10948">
    <property type="entry name" value="TRANSPOSASE"/>
    <property type="match status" value="1"/>
</dbReference>
<organism evidence="2 3">
    <name type="scientific">Tannerella forsythia</name>
    <name type="common">Bacteroides forsythus</name>
    <dbReference type="NCBI Taxonomy" id="28112"/>
    <lineage>
        <taxon>Bacteria</taxon>
        <taxon>Pseudomonadati</taxon>
        <taxon>Bacteroidota</taxon>
        <taxon>Bacteroidia</taxon>
        <taxon>Bacteroidales</taxon>
        <taxon>Tannerellaceae</taxon>
        <taxon>Tannerella</taxon>
    </lineage>
</organism>
<dbReference type="InterPro" id="IPR053392">
    <property type="entry name" value="Transposase_IS30-like"/>
</dbReference>
<comment type="caution">
    <text evidence="2">The sequence shown here is derived from an EMBL/GenBank/DDBJ whole genome shotgun (WGS) entry which is preliminary data.</text>
</comment>
<dbReference type="OrthoDB" id="9803231at2"/>
<dbReference type="GO" id="GO:0032196">
    <property type="term" value="P:transposition"/>
    <property type="evidence" value="ECO:0007669"/>
    <property type="project" value="TreeGrafter"/>
</dbReference>
<accession>A0A3P1XSN1</accession>
<reference evidence="2 3" key="1">
    <citation type="submission" date="2018-11" db="EMBL/GenBank/DDBJ databases">
        <title>Genomes From Bacteria Associated with the Canine Oral Cavity: a Test Case for Automated Genome-Based Taxonomic Assignment.</title>
        <authorList>
            <person name="Coil D.A."/>
            <person name="Jospin G."/>
            <person name="Darling A.E."/>
            <person name="Wallis C."/>
            <person name="Davis I.J."/>
            <person name="Harris S."/>
            <person name="Eisen J.A."/>
            <person name="Holcombe L.J."/>
            <person name="O'Flynn C."/>
        </authorList>
    </citation>
    <scope>NUCLEOTIDE SEQUENCE [LARGE SCALE GENOMIC DNA]</scope>
    <source>
        <strain evidence="2 3">OH2617_COT-023</strain>
    </source>
</reference>
<dbReference type="Gene3D" id="3.30.420.10">
    <property type="entry name" value="Ribonuclease H-like superfamily/Ribonuclease H"/>
    <property type="match status" value="1"/>
</dbReference>
<dbReference type="Pfam" id="PF13565">
    <property type="entry name" value="HTH_32"/>
    <property type="match status" value="1"/>
</dbReference>
<gene>
    <name evidence="2" type="ORF">EII40_06760</name>
</gene>
<dbReference type="GO" id="GO:0003676">
    <property type="term" value="F:nucleic acid binding"/>
    <property type="evidence" value="ECO:0007669"/>
    <property type="project" value="InterPro"/>
</dbReference>
<dbReference type="EMBL" id="RQYS01000025">
    <property type="protein sequence ID" value="RRD60908.1"/>
    <property type="molecule type" value="Genomic_DNA"/>
</dbReference>
<dbReference type="NCBIfam" id="NF033563">
    <property type="entry name" value="transpos_IS30"/>
    <property type="match status" value="1"/>
</dbReference>
<sequence>MAEIRKERSRQPRKLKPGLKRQILRLLEEQWSPQQIEGRLKLRGEPYVSHETIYKIIRADKAAGGKLYLHTRHKMKHRKRKQPKSVSIKNRVGIEQRPPVVDLKQRFGDWEMDTIIGKNGKGAILTLVERTTAFCMAQKLPKGKNAKELSKIVYAMLLPYKEHVHTITVDNGSEFAEHQTLAEKLNTQIYFTHPYSSWEKGLIENTNKLIRQYIPKKSNFNEFSNNIIKQIQYRINERPRYKLNFYSPKEIFFLNLKRKVAFTS</sequence>
<evidence type="ECO:0000259" key="1">
    <source>
        <dbReference type="PROSITE" id="PS50994"/>
    </source>
</evidence>
<dbReference type="AlphaFoldDB" id="A0A3P1XSN1"/>
<dbReference type="GO" id="GO:0015074">
    <property type="term" value="P:DNA integration"/>
    <property type="evidence" value="ECO:0007669"/>
    <property type="project" value="InterPro"/>
</dbReference>
<dbReference type="InterPro" id="IPR051917">
    <property type="entry name" value="Transposase-Integrase"/>
</dbReference>
<feature type="domain" description="Integrase catalytic" evidence="1">
    <location>
        <begin position="94"/>
        <end position="256"/>
    </location>
</feature>
<dbReference type="GO" id="GO:0005829">
    <property type="term" value="C:cytosol"/>
    <property type="evidence" value="ECO:0007669"/>
    <property type="project" value="TreeGrafter"/>
</dbReference>
<dbReference type="Proteomes" id="UP000278609">
    <property type="component" value="Unassembled WGS sequence"/>
</dbReference>
<dbReference type="SUPFAM" id="SSF53098">
    <property type="entry name" value="Ribonuclease H-like"/>
    <property type="match status" value="1"/>
</dbReference>
<evidence type="ECO:0000313" key="3">
    <source>
        <dbReference type="Proteomes" id="UP000278609"/>
    </source>
</evidence>
<dbReference type="InterPro" id="IPR001584">
    <property type="entry name" value="Integrase_cat-core"/>
</dbReference>